<name>A0A6L7F1L6_9ACTN</name>
<dbReference type="EMBL" id="WUEK01000009">
    <property type="protein sequence ID" value="MXG90791.1"/>
    <property type="molecule type" value="Genomic_DNA"/>
</dbReference>
<feature type="domain" description="HTH marR-type" evidence="2">
    <location>
        <begin position="8"/>
        <end position="40"/>
    </location>
</feature>
<dbReference type="Pfam" id="PF12802">
    <property type="entry name" value="MarR_2"/>
    <property type="match status" value="1"/>
</dbReference>
<comment type="caution">
    <text evidence="3">The sequence shown here is derived from an EMBL/GenBank/DDBJ whole genome shotgun (WGS) entry which is preliminary data.</text>
</comment>
<organism evidence="3 4">
    <name type="scientific">Nocardioides flavescens</name>
    <dbReference type="NCBI Taxonomy" id="2691959"/>
    <lineage>
        <taxon>Bacteria</taxon>
        <taxon>Bacillati</taxon>
        <taxon>Actinomycetota</taxon>
        <taxon>Actinomycetes</taxon>
        <taxon>Propionibacteriales</taxon>
        <taxon>Nocardioidaceae</taxon>
        <taxon>Nocardioides</taxon>
    </lineage>
</organism>
<dbReference type="InterPro" id="IPR036390">
    <property type="entry name" value="WH_DNA-bd_sf"/>
</dbReference>
<dbReference type="GO" id="GO:0003700">
    <property type="term" value="F:DNA-binding transcription factor activity"/>
    <property type="evidence" value="ECO:0007669"/>
    <property type="project" value="InterPro"/>
</dbReference>
<dbReference type="Proteomes" id="UP000473325">
    <property type="component" value="Unassembled WGS sequence"/>
</dbReference>
<keyword evidence="4" id="KW-1185">Reference proteome</keyword>
<dbReference type="PANTHER" id="PTHR18964">
    <property type="entry name" value="ROK (REPRESSOR, ORF, KINASE) FAMILY"/>
    <property type="match status" value="1"/>
</dbReference>
<gene>
    <name evidence="3" type="ORF">GRQ65_14675</name>
</gene>
<proteinExistence type="inferred from homology"/>
<dbReference type="InterPro" id="IPR000600">
    <property type="entry name" value="ROK"/>
</dbReference>
<accession>A0A6L7F1L6</accession>
<dbReference type="InterPro" id="IPR036388">
    <property type="entry name" value="WH-like_DNA-bd_sf"/>
</dbReference>
<dbReference type="Gene3D" id="3.30.420.40">
    <property type="match status" value="2"/>
</dbReference>
<evidence type="ECO:0000313" key="3">
    <source>
        <dbReference type="EMBL" id="MXG90791.1"/>
    </source>
</evidence>
<dbReference type="PANTHER" id="PTHR18964:SF173">
    <property type="entry name" value="GLUCOKINASE"/>
    <property type="match status" value="1"/>
</dbReference>
<reference evidence="3 4" key="1">
    <citation type="submission" date="2019-12" db="EMBL/GenBank/DDBJ databases">
        <authorList>
            <person name="Kun Z."/>
        </authorList>
    </citation>
    <scope>NUCLEOTIDE SEQUENCE [LARGE SCALE GENOMIC DNA]</scope>
    <source>
        <strain evidence="3 4">YIM 123512</strain>
    </source>
</reference>
<dbReference type="Gene3D" id="1.10.10.10">
    <property type="entry name" value="Winged helix-like DNA-binding domain superfamily/Winged helix DNA-binding domain"/>
    <property type="match status" value="1"/>
</dbReference>
<dbReference type="InterPro" id="IPR043129">
    <property type="entry name" value="ATPase_NBD"/>
</dbReference>
<dbReference type="Pfam" id="PF00480">
    <property type="entry name" value="ROK"/>
    <property type="match status" value="1"/>
</dbReference>
<dbReference type="SUPFAM" id="SSF53067">
    <property type="entry name" value="Actin-like ATPase domain"/>
    <property type="match status" value="1"/>
</dbReference>
<evidence type="ECO:0000256" key="1">
    <source>
        <dbReference type="ARBA" id="ARBA00006479"/>
    </source>
</evidence>
<comment type="similarity">
    <text evidence="1">Belongs to the ROK (NagC/XylR) family.</text>
</comment>
<evidence type="ECO:0000313" key="4">
    <source>
        <dbReference type="Proteomes" id="UP000473325"/>
    </source>
</evidence>
<evidence type="ECO:0000259" key="2">
    <source>
        <dbReference type="Pfam" id="PF12802"/>
    </source>
</evidence>
<dbReference type="RefSeq" id="WP_160878894.1">
    <property type="nucleotide sequence ID" value="NZ_WUEK01000009.1"/>
</dbReference>
<dbReference type="AlphaFoldDB" id="A0A6L7F1L6"/>
<dbReference type="InterPro" id="IPR000835">
    <property type="entry name" value="HTH_MarR-typ"/>
</dbReference>
<protein>
    <submittedName>
        <fullName evidence="3">ROK family protein</fullName>
    </submittedName>
</protein>
<sequence>MLATVREGWGRSQADLARATGLSPAAVSGIVARLVARGEVSCTTEVSRGRRVRVVSAAAGSEVFAGVDIGRSHARLLVGDGSGRVLEEREQPLAPGHRPTTTLATVRDQLEEMVAGSAGGRVLRAIGVGLPGPLDREHGAVVGGTILPGWVGVPVTTALAPLAADVRVENDANLGALASAAQTGARDLVHVKAGSGLGAGLVVGGRLHPGAGGLAGELGHVAVSDAASAPMCRCGRRGCLETYASTEVLARTLSTVLDRRVPLSRVVAMGASADPIVRRVFDDSAEAVGRGLGILCTLLDPGLVVLGGPLAGLGHRWLQPVRAGFARSALPAVVSHTSIQLSPLGERAEALGALQLARTSVVAAAD</sequence>
<dbReference type="SUPFAM" id="SSF46785">
    <property type="entry name" value="Winged helix' DNA-binding domain"/>
    <property type="match status" value="1"/>
</dbReference>